<keyword evidence="2" id="KW-1185">Reference proteome</keyword>
<gene>
    <name evidence="1" type="ORF">ICL16_43760</name>
</gene>
<dbReference type="Proteomes" id="UP000629098">
    <property type="component" value="Unassembled WGS sequence"/>
</dbReference>
<accession>A0A8J6Y383</accession>
<proteinExistence type="predicted"/>
<comment type="caution">
    <text evidence="1">The sequence shown here is derived from an EMBL/GenBank/DDBJ whole genome shotgun (WGS) entry which is preliminary data.</text>
</comment>
<protein>
    <submittedName>
        <fullName evidence="1">Uncharacterized protein</fullName>
    </submittedName>
</protein>
<dbReference type="InterPro" id="IPR025478">
    <property type="entry name" value="COP23"/>
</dbReference>
<reference evidence="1" key="1">
    <citation type="submission" date="2020-09" db="EMBL/GenBank/DDBJ databases">
        <title>Iningainema tapete sp. nov. (Scytonemataceae, Cyanobacteria) from greenhouses in central Florida (USA) produces two types of nodularin with biosynthetic potential for microcystin-LR and anabaenopeptins.</title>
        <authorList>
            <person name="Berthold D.E."/>
            <person name="Lefler F.W."/>
            <person name="Huang I.-S."/>
            <person name="Abdulla H."/>
            <person name="Zimba P.V."/>
            <person name="Laughinghouse H.D. IV."/>
        </authorList>
    </citation>
    <scope>NUCLEOTIDE SEQUENCE</scope>
    <source>
        <strain evidence="1">BLCCT55</strain>
    </source>
</reference>
<dbReference type="Pfam" id="PF14218">
    <property type="entry name" value="COP23"/>
    <property type="match status" value="1"/>
</dbReference>
<dbReference type="AlphaFoldDB" id="A0A8J6Y383"/>
<evidence type="ECO:0000313" key="2">
    <source>
        <dbReference type="Proteomes" id="UP000629098"/>
    </source>
</evidence>
<sequence length="148" mass="17087">MSSQSAIAPSCRSFSITVMLSELFRTNRVYSESWSDYFSRAGQAPQTRCQKVSERFQTLYDKGFLNYITSDRLNGENVVCVAPDEKSPCIDNGLLFTLKPDEKPAEVVQHIFDIRDDKTKKPLEETERIYINVKQHLDTDSVEPQRNW</sequence>
<organism evidence="1 2">
    <name type="scientific">Iningainema tapete BLCC-T55</name>
    <dbReference type="NCBI Taxonomy" id="2748662"/>
    <lineage>
        <taxon>Bacteria</taxon>
        <taxon>Bacillati</taxon>
        <taxon>Cyanobacteriota</taxon>
        <taxon>Cyanophyceae</taxon>
        <taxon>Nostocales</taxon>
        <taxon>Scytonemataceae</taxon>
        <taxon>Iningainema tapete</taxon>
    </lineage>
</organism>
<dbReference type="RefSeq" id="WP_190838869.1">
    <property type="nucleotide sequence ID" value="NZ_CAWPPI010000134.1"/>
</dbReference>
<name>A0A8J6Y383_9CYAN</name>
<dbReference type="EMBL" id="JACXAE010000134">
    <property type="protein sequence ID" value="MBD2778783.1"/>
    <property type="molecule type" value="Genomic_DNA"/>
</dbReference>
<evidence type="ECO:0000313" key="1">
    <source>
        <dbReference type="EMBL" id="MBD2778783.1"/>
    </source>
</evidence>